<dbReference type="InterPro" id="IPR003471">
    <property type="entry name" value="Adeno_E3_CR1"/>
</dbReference>
<protein>
    <submittedName>
        <fullName evidence="8">CR1-beta</fullName>
    </submittedName>
</protein>
<feature type="transmembrane region" description="Helical" evidence="5">
    <location>
        <begin position="386"/>
        <end position="409"/>
    </location>
</feature>
<keyword evidence="5" id="KW-0812">Transmembrane</keyword>
<feature type="domain" description="Adenovirus E3 region protein CR1" evidence="7">
    <location>
        <begin position="267"/>
        <end position="338"/>
    </location>
</feature>
<evidence type="ECO:0000259" key="7">
    <source>
        <dbReference type="Pfam" id="PF02440"/>
    </source>
</evidence>
<feature type="compositionally biased region" description="Basic and acidic residues" evidence="4">
    <location>
        <begin position="255"/>
        <end position="266"/>
    </location>
</feature>
<dbReference type="Proteomes" id="UP000320276">
    <property type="component" value="Segment"/>
</dbReference>
<sequence length="428" mass="48823">MRRRKNCYKSFSFRRTMNTVIRIVLLSLLVAFSQGKTERKNITVEWGKDVILVGPQDLPVNWHGPRNELCKGTETLHRQLSHKCDGQNLTLIRVNNTFQGTYYGFRKDGTGMNQYTVKVYAPKAYTRKPLPKTIQYDVYKGQNITLTGPPYDHVDWYGPTHQLCNGDETLHPEINHTCTKQNLTLTFVNSTYWGAYYGINKDGDDRTSYEVTVLDGYENAGQHKDEDPEIENSREQTKPKTKSKSAQKTNKHRPDKQLKKDIEKDFASGTNQTLVGPPGSKTEWYNGKLDKLCGGKTGLKILCNDQNITLINVNETYAGTYYGSNKDDHRQYRVTVYTRPRNETVRIQPYTTKGTTKTTLGNHSFELQLGNGESEDDQKQIPSTTVAIVVGVIAGFITIIIVILCYICCRKRPRSYNHMVDPLLSFSY</sequence>
<keyword evidence="5" id="KW-1133">Transmembrane helix</keyword>
<evidence type="ECO:0000313" key="8">
    <source>
        <dbReference type="EMBL" id="ATU83137.1"/>
    </source>
</evidence>
<dbReference type="Pfam" id="PF02439">
    <property type="entry name" value="Adeno_E3_CR2"/>
    <property type="match status" value="1"/>
</dbReference>
<evidence type="ECO:0000256" key="5">
    <source>
        <dbReference type="SAM" id="Phobius"/>
    </source>
</evidence>
<dbReference type="Pfam" id="PF02440">
    <property type="entry name" value="Adeno_E3_CR1"/>
    <property type="match status" value="3"/>
</dbReference>
<feature type="region of interest" description="Disordered" evidence="4">
    <location>
        <begin position="217"/>
        <end position="281"/>
    </location>
</feature>
<feature type="domain" description="Adenovirus E3 region protein CR2" evidence="6">
    <location>
        <begin position="381"/>
        <end position="419"/>
    </location>
</feature>
<evidence type="ECO:0000256" key="3">
    <source>
        <dbReference type="ARBA" id="ARBA00023180"/>
    </source>
</evidence>
<organism evidence="8">
    <name type="scientific">Human mastadenovirus D</name>
    <dbReference type="NCBI Taxonomy" id="130310"/>
    <lineage>
        <taxon>Viruses</taxon>
        <taxon>Varidnaviria</taxon>
        <taxon>Bamfordvirae</taxon>
        <taxon>Preplasmiviricota</taxon>
        <taxon>Polisuviricotina</taxon>
        <taxon>Pharingeaviricetes</taxon>
        <taxon>Rowavirales</taxon>
        <taxon>Adenoviridae</taxon>
        <taxon>Mastadenovirus</taxon>
        <taxon>Mastadenovirus dominans</taxon>
    </lineage>
</organism>
<dbReference type="EMBL" id="KY618677">
    <property type="protein sequence ID" value="ATU83137.1"/>
    <property type="molecule type" value="Genomic_DNA"/>
</dbReference>
<evidence type="ECO:0000256" key="4">
    <source>
        <dbReference type="SAM" id="MobiDB-lite"/>
    </source>
</evidence>
<feature type="compositionally biased region" description="Basic residues" evidence="4">
    <location>
        <begin position="239"/>
        <end position="254"/>
    </location>
</feature>
<dbReference type="InterPro" id="IPR003470">
    <property type="entry name" value="Adeno_E3_CR2"/>
</dbReference>
<evidence type="ECO:0000256" key="1">
    <source>
        <dbReference type="ARBA" id="ARBA00006132"/>
    </source>
</evidence>
<feature type="domain" description="Adenovirus E3 region protein CR1" evidence="7">
    <location>
        <begin position="37"/>
        <end position="121"/>
    </location>
</feature>
<accession>A0A2D3I462</accession>
<reference evidence="8" key="1">
    <citation type="journal article" date="2017" name="J. Gen. Virol.">
        <title>Three novel, multiple recombinant types of species of human mastadenovirus D (HAdV-D 73, 74 &amp; 75) isolated from diarrhoeal faeces of immunocompromised patients.</title>
        <authorList>
            <person name="Hage E."/>
            <person name="Dhingra A."/>
            <person name="Liebert U.G."/>
            <person name="Bergs S."/>
            <person name="Ganzenmueller T."/>
            <person name="Heim A."/>
        </authorList>
    </citation>
    <scope>NUCLEOTIDE SEQUENCE [LARGE SCALE GENOMIC DNA]</scope>
    <source>
        <strain evidence="8">Human/DEU/Leipzig/2015/74[P70H74F51]</strain>
    </source>
</reference>
<keyword evidence="2" id="KW-0244">Early protein</keyword>
<feature type="domain" description="Adenovirus E3 region protein CR1" evidence="7">
    <location>
        <begin position="133"/>
        <end position="215"/>
    </location>
</feature>
<comment type="similarity">
    <text evidence="1">Belongs to the adenoviridae E3_20 family.</text>
</comment>
<name>A0A2D3I462_9ADEN</name>
<keyword evidence="5" id="KW-0472">Membrane</keyword>
<evidence type="ECO:0000259" key="6">
    <source>
        <dbReference type="Pfam" id="PF02439"/>
    </source>
</evidence>
<evidence type="ECO:0000256" key="2">
    <source>
        <dbReference type="ARBA" id="ARBA00022518"/>
    </source>
</evidence>
<keyword evidence="3" id="KW-0325">Glycoprotein</keyword>
<gene>
    <name evidence="8" type="primary">E3</name>
</gene>
<proteinExistence type="inferred from homology"/>
<feature type="compositionally biased region" description="Basic and acidic residues" evidence="4">
    <location>
        <begin position="221"/>
        <end position="238"/>
    </location>
</feature>